<name>D2BGF6_DEHMV</name>
<dbReference type="Proteomes" id="UP000002506">
    <property type="component" value="Chromosome"/>
</dbReference>
<evidence type="ECO:0000313" key="1">
    <source>
        <dbReference type="EMBL" id="ACZ61406.1"/>
    </source>
</evidence>
<evidence type="ECO:0000313" key="2">
    <source>
        <dbReference type="Proteomes" id="UP000002506"/>
    </source>
</evidence>
<proteinExistence type="predicted"/>
<dbReference type="AlphaFoldDB" id="D2BGF6"/>
<dbReference type="KEGG" id="dev:DhcVS_244"/>
<sequence length="277" mass="31080">MSAQPSGSRMWWTNPIRGEFVPVFAEDIIDVLARCYAVVEVGGLSGNGADRGRRFEKLFYSLCDRRGVHLSERAGSVTLAEQRSASGFRHEVDGSTRDVKCVTHWELKHLTTALEKNELLIFNNKGLDYLQGSSRFYANTPIFRFLLSGNNIRDDCRRFAVLWGITVIEPQRLPFPLIYSAAARGAATALTAVDCKAVKDLSIWASRPLQRVVEELAIWGRGNDDQVRCGQMGIHAANAALDLQEQIGVTILDYLDEKFPEWIDDTAEDTWREVGGW</sequence>
<protein>
    <submittedName>
        <fullName evidence="1">Uncharacterized protein</fullName>
    </submittedName>
</protein>
<accession>D2BGF6</accession>
<organism evidence="1 2">
    <name type="scientific">Dehalococcoides mccartyi (strain VS)</name>
    <dbReference type="NCBI Taxonomy" id="311424"/>
    <lineage>
        <taxon>Bacteria</taxon>
        <taxon>Bacillati</taxon>
        <taxon>Chloroflexota</taxon>
        <taxon>Dehalococcoidia</taxon>
        <taxon>Dehalococcoidales</taxon>
        <taxon>Dehalococcoidaceae</taxon>
        <taxon>Dehalococcoides</taxon>
    </lineage>
</organism>
<dbReference type="HOGENOM" id="CLU_1003712_0_0_0"/>
<gene>
    <name evidence="1" type="ordered locus">DhcVS_244</name>
</gene>
<dbReference type="EMBL" id="CP001827">
    <property type="protein sequence ID" value="ACZ61406.1"/>
    <property type="molecule type" value="Genomic_DNA"/>
</dbReference>
<reference evidence="1 2" key="1">
    <citation type="journal article" date="2009" name="PLoS Genet.">
        <title>Localized plasticity in the streamlined genomes of vinyl chloride respiring Dehalococcoides.</title>
        <authorList>
            <person name="McMurdie P.J."/>
            <person name="Behrens S.F."/>
            <person name="Muller J.A."/>
            <person name="Goke J."/>
            <person name="Ritalahti K.M."/>
            <person name="Wagner R."/>
            <person name="Goltsman E."/>
            <person name="Lapidus A."/>
            <person name="Holmes S."/>
            <person name="Loffler F.E."/>
            <person name="Spormann A.M."/>
        </authorList>
    </citation>
    <scope>NUCLEOTIDE SEQUENCE [LARGE SCALE GENOMIC DNA]</scope>
    <source>
        <strain evidence="1 2">VS</strain>
    </source>
</reference>